<gene>
    <name evidence="2" type="ordered locus">AciX8_0022</name>
</gene>
<organism evidence="2 3">
    <name type="scientific">Granulicella mallensis (strain ATCC BAA-1857 / DSM 23137 / MP5ACTX8)</name>
    <dbReference type="NCBI Taxonomy" id="682795"/>
    <lineage>
        <taxon>Bacteria</taxon>
        <taxon>Pseudomonadati</taxon>
        <taxon>Acidobacteriota</taxon>
        <taxon>Terriglobia</taxon>
        <taxon>Terriglobales</taxon>
        <taxon>Acidobacteriaceae</taxon>
        <taxon>Granulicella</taxon>
    </lineage>
</organism>
<dbReference type="EMBL" id="CP003130">
    <property type="protein sequence ID" value="AEU34383.1"/>
    <property type="molecule type" value="Genomic_DNA"/>
</dbReference>
<dbReference type="OrthoDB" id="122980at2"/>
<evidence type="ECO:0000313" key="2">
    <source>
        <dbReference type="EMBL" id="AEU34383.1"/>
    </source>
</evidence>
<feature type="signal peptide" evidence="1">
    <location>
        <begin position="1"/>
        <end position="21"/>
    </location>
</feature>
<dbReference type="STRING" id="682795.AciX8_0022"/>
<evidence type="ECO:0000256" key="1">
    <source>
        <dbReference type="SAM" id="SignalP"/>
    </source>
</evidence>
<evidence type="ECO:0000313" key="3">
    <source>
        <dbReference type="Proteomes" id="UP000007113"/>
    </source>
</evidence>
<keyword evidence="3" id="KW-1185">Reference proteome</keyword>
<dbReference type="AlphaFoldDB" id="G8NWU5"/>
<keyword evidence="1" id="KW-0732">Signal</keyword>
<reference evidence="2 3" key="1">
    <citation type="submission" date="2011-11" db="EMBL/GenBank/DDBJ databases">
        <title>Complete sequence of Granulicella mallensis MP5ACTX8.</title>
        <authorList>
            <consortium name="US DOE Joint Genome Institute"/>
            <person name="Lucas S."/>
            <person name="Copeland A."/>
            <person name="Lapidus A."/>
            <person name="Cheng J.-F."/>
            <person name="Goodwin L."/>
            <person name="Pitluck S."/>
            <person name="Peters L."/>
            <person name="Lu M."/>
            <person name="Detter J.C."/>
            <person name="Han C."/>
            <person name="Tapia R."/>
            <person name="Land M."/>
            <person name="Hauser L."/>
            <person name="Kyrpides N."/>
            <person name="Ivanova N."/>
            <person name="Mikhailova N."/>
            <person name="Pagani I."/>
            <person name="Rawat S."/>
            <person name="Mannisto M."/>
            <person name="Haggblom M."/>
            <person name="Woyke T."/>
        </authorList>
    </citation>
    <scope>NUCLEOTIDE SEQUENCE [LARGE SCALE GENOMIC DNA]</scope>
    <source>
        <strain evidence="3">ATCC BAA-1857 / DSM 23137 / MP5ACTX8</strain>
    </source>
</reference>
<dbReference type="KEGG" id="gma:AciX8_0022"/>
<accession>G8NWU5</accession>
<feature type="chain" id="PRO_5003513188" description="DUF2846 domain-containing protein" evidence="1">
    <location>
        <begin position="22"/>
        <end position="177"/>
    </location>
</feature>
<name>G8NWU5_GRAMM</name>
<dbReference type="RefSeq" id="WP_014263267.1">
    <property type="nucleotide sequence ID" value="NC_016631.1"/>
</dbReference>
<sequence precursor="true">MRVRLAVSFFILGLALTPAGAQQRGEATPAAMAACGPSSASFEVKSDKSQQPAPQVPSGKVLVYLFENIARAPLSGALVRVGVDGQWVGATLNETYLTFLVDPGIHHLCVRAQGAAPSLAEDGIALRRLNAQPGETYSFRAQVLRSEGSGITLLDPVDEDQAQFLLQTSSRAISHPK</sequence>
<dbReference type="HOGENOM" id="CLU_1515862_0_0_0"/>
<dbReference type="Proteomes" id="UP000007113">
    <property type="component" value="Chromosome"/>
</dbReference>
<dbReference type="eggNOG" id="ENOG502ZD5X">
    <property type="taxonomic scope" value="Bacteria"/>
</dbReference>
<protein>
    <recommendedName>
        <fullName evidence="4">DUF2846 domain-containing protein</fullName>
    </recommendedName>
</protein>
<proteinExistence type="predicted"/>
<evidence type="ECO:0008006" key="4">
    <source>
        <dbReference type="Google" id="ProtNLM"/>
    </source>
</evidence>